<evidence type="ECO:0000256" key="5">
    <source>
        <dbReference type="PIRSR" id="PIRSR600246-2"/>
    </source>
</evidence>
<evidence type="ECO:0000256" key="1">
    <source>
        <dbReference type="ARBA" id="ARBA00022670"/>
    </source>
</evidence>
<name>A0AAE3XBX3_9DEIO</name>
<feature type="active site" description="Nucleophile" evidence="4">
    <location>
        <position position="159"/>
    </location>
</feature>
<dbReference type="FunFam" id="3.60.20.30:FF:000001">
    <property type="entry name" value="Isoaspartyl peptidase/L-asparaginase"/>
    <property type="match status" value="1"/>
</dbReference>
<accession>A0AAE3XBX3</accession>
<proteinExistence type="predicted"/>
<feature type="site" description="Cleavage; by autolysis" evidence="6">
    <location>
        <begin position="158"/>
        <end position="159"/>
    </location>
</feature>
<evidence type="ECO:0000256" key="2">
    <source>
        <dbReference type="ARBA" id="ARBA00022801"/>
    </source>
</evidence>
<gene>
    <name evidence="7" type="ORF">J2Y00_001639</name>
</gene>
<protein>
    <submittedName>
        <fullName evidence="7">Beta-aspartyl-peptidase (Threonine type)</fullName>
        <ecNumber evidence="7">3.4.19.5</ecNumber>
    </submittedName>
</protein>
<dbReference type="GO" id="GO:0005737">
    <property type="term" value="C:cytoplasm"/>
    <property type="evidence" value="ECO:0007669"/>
    <property type="project" value="TreeGrafter"/>
</dbReference>
<feature type="binding site" evidence="5">
    <location>
        <begin position="210"/>
        <end position="213"/>
    </location>
    <ligand>
        <name>substrate</name>
    </ligand>
</feature>
<dbReference type="RefSeq" id="WP_309852772.1">
    <property type="nucleotide sequence ID" value="NZ_JAVDQJ010000003.1"/>
</dbReference>
<evidence type="ECO:0000256" key="3">
    <source>
        <dbReference type="ARBA" id="ARBA00022813"/>
    </source>
</evidence>
<evidence type="ECO:0000313" key="7">
    <source>
        <dbReference type="EMBL" id="MDR6218078.1"/>
    </source>
</evidence>
<dbReference type="InterPro" id="IPR000246">
    <property type="entry name" value="Peptidase_T2"/>
</dbReference>
<comment type="caution">
    <text evidence="7">The sequence shown here is derived from an EMBL/GenBank/DDBJ whole genome shotgun (WGS) entry which is preliminary data.</text>
</comment>
<dbReference type="Proteomes" id="UP001185331">
    <property type="component" value="Unassembled WGS sequence"/>
</dbReference>
<dbReference type="Pfam" id="PF01112">
    <property type="entry name" value="Asparaginase_2"/>
    <property type="match status" value="2"/>
</dbReference>
<feature type="binding site" evidence="5">
    <location>
        <begin position="187"/>
        <end position="190"/>
    </location>
    <ligand>
        <name>substrate</name>
    </ligand>
</feature>
<dbReference type="InterPro" id="IPR029055">
    <property type="entry name" value="Ntn_hydrolases_N"/>
</dbReference>
<dbReference type="GO" id="GO:0008798">
    <property type="term" value="F:beta-aspartyl-peptidase activity"/>
    <property type="evidence" value="ECO:0007669"/>
    <property type="project" value="UniProtKB-EC"/>
</dbReference>
<dbReference type="AlphaFoldDB" id="A0AAE3XBX3"/>
<evidence type="ECO:0000313" key="8">
    <source>
        <dbReference type="Proteomes" id="UP001185331"/>
    </source>
</evidence>
<dbReference type="SUPFAM" id="SSF56235">
    <property type="entry name" value="N-terminal nucleophile aminohydrolases (Ntn hydrolases)"/>
    <property type="match status" value="1"/>
</dbReference>
<reference evidence="7" key="1">
    <citation type="submission" date="2023-07" db="EMBL/GenBank/DDBJ databases">
        <title>Sorghum-associated microbial communities from plants grown in Nebraska, USA.</title>
        <authorList>
            <person name="Schachtman D."/>
        </authorList>
    </citation>
    <scope>NUCLEOTIDE SEQUENCE</scope>
    <source>
        <strain evidence="7">BE330</strain>
    </source>
</reference>
<evidence type="ECO:0000256" key="4">
    <source>
        <dbReference type="PIRSR" id="PIRSR600246-1"/>
    </source>
</evidence>
<evidence type="ECO:0000256" key="6">
    <source>
        <dbReference type="PIRSR" id="PIRSR600246-3"/>
    </source>
</evidence>
<dbReference type="CDD" id="cd04512">
    <property type="entry name" value="Ntn_Asparaginase_2_like"/>
    <property type="match status" value="1"/>
</dbReference>
<dbReference type="Gene3D" id="3.60.20.30">
    <property type="entry name" value="(Glycosyl)asparaginase"/>
    <property type="match status" value="1"/>
</dbReference>
<sequence length="295" mass="30744">MTESLSQRPPWAIILHGGAHEVPAPHQDAARRGVRAALEAGRTVLERGGPATEAVQAAVQVLENWPVFNAGYGSAQTEDGTVETQASVMDGDTLEVGAVAVLQGARHPVRVAGTLLRQDPILLVGEGADRFARETEAHLCRPEDLIAPDQEKVAGVSDTVGCVALDVRGHLASAVSTGGLDGQRAGRVGDSPQPGCGYYADDTLGAVVLTGDGEQIARMMSAARILHRLPVVTPEDALASVLSEMKVRVGGEAGGVLLTPDGQPGWWHNSRHMPVALQVAGQAEPQVALSLQESP</sequence>
<dbReference type="PANTHER" id="PTHR10188">
    <property type="entry name" value="L-ASPARAGINASE"/>
    <property type="match status" value="1"/>
</dbReference>
<dbReference type="EMBL" id="JAVDQK010000003">
    <property type="protein sequence ID" value="MDR6218078.1"/>
    <property type="molecule type" value="Genomic_DNA"/>
</dbReference>
<dbReference type="EC" id="3.4.19.5" evidence="7"/>
<keyword evidence="2 7" id="KW-0378">Hydrolase</keyword>
<keyword evidence="1" id="KW-0645">Protease</keyword>
<keyword evidence="3" id="KW-0068">Autocatalytic cleavage</keyword>
<organism evidence="7 8">
    <name type="scientific">Deinococcus soli</name>
    <name type="common">ex Cha et al. 2016</name>
    <dbReference type="NCBI Taxonomy" id="1309411"/>
    <lineage>
        <taxon>Bacteria</taxon>
        <taxon>Thermotogati</taxon>
        <taxon>Deinococcota</taxon>
        <taxon>Deinococci</taxon>
        <taxon>Deinococcales</taxon>
        <taxon>Deinococcaceae</taxon>
        <taxon>Deinococcus</taxon>
    </lineage>
</organism>
<dbReference type="GO" id="GO:0006508">
    <property type="term" value="P:proteolysis"/>
    <property type="evidence" value="ECO:0007669"/>
    <property type="project" value="UniProtKB-KW"/>
</dbReference>
<dbReference type="PANTHER" id="PTHR10188:SF43">
    <property type="entry name" value="ASPARAGINASE (EUROFUNG)"/>
    <property type="match status" value="1"/>
</dbReference>